<organism evidence="3 4">
    <name type="scientific">Paracoccus pacificus</name>
    <dbReference type="NCBI Taxonomy" id="1463598"/>
    <lineage>
        <taxon>Bacteria</taxon>
        <taxon>Pseudomonadati</taxon>
        <taxon>Pseudomonadota</taxon>
        <taxon>Alphaproteobacteria</taxon>
        <taxon>Rhodobacterales</taxon>
        <taxon>Paracoccaceae</taxon>
        <taxon>Paracoccus</taxon>
    </lineage>
</organism>
<proteinExistence type="predicted"/>
<feature type="transmembrane region" description="Helical" evidence="1">
    <location>
        <begin position="94"/>
        <end position="116"/>
    </location>
</feature>
<keyword evidence="1" id="KW-0812">Transmembrane</keyword>
<evidence type="ECO:0000259" key="2">
    <source>
        <dbReference type="Pfam" id="PF00892"/>
    </source>
</evidence>
<feature type="domain" description="EamA" evidence="2">
    <location>
        <begin position="9"/>
        <end position="139"/>
    </location>
</feature>
<feature type="transmembrane region" description="Helical" evidence="1">
    <location>
        <begin position="67"/>
        <end position="87"/>
    </location>
</feature>
<keyword evidence="1" id="KW-0472">Membrane</keyword>
<feature type="transmembrane region" description="Helical" evidence="1">
    <location>
        <begin position="191"/>
        <end position="209"/>
    </location>
</feature>
<evidence type="ECO:0000313" key="4">
    <source>
        <dbReference type="Proteomes" id="UP001597213"/>
    </source>
</evidence>
<dbReference type="InterPro" id="IPR000620">
    <property type="entry name" value="EamA_dom"/>
</dbReference>
<sequence length="294" mass="30890">MIWVVPTLIAAAAQTARNAMQAGLTRSIGTLGATQVRFVFGLPFAVIFLLAVVLVTGQPVPRMGAGALGFTIIGATAQIAATALMLWAMSRRSFAVATAWIKTEPVMVAIFGVIALGDHLSMMQTAAILIATLGVVLISARDGLASMLSDSRPALAGIAAGALFGASAVGFRGAILGLDGGDQLIRATTTLVWALAMQTLMLGGWLLVFRRQALIGGFREWRASLPAGFMGALASQFWFLGFALTSAANVRTLALVEVIFAQIVSRRIFRQHIARRELAGMALIIVGVIVLVRS</sequence>
<dbReference type="PANTHER" id="PTHR22911">
    <property type="entry name" value="ACYL-MALONYL CONDENSING ENZYME-RELATED"/>
    <property type="match status" value="1"/>
</dbReference>
<reference evidence="4" key="1">
    <citation type="journal article" date="2019" name="Int. J. Syst. Evol. Microbiol.">
        <title>The Global Catalogue of Microorganisms (GCM) 10K type strain sequencing project: providing services to taxonomists for standard genome sequencing and annotation.</title>
        <authorList>
            <consortium name="The Broad Institute Genomics Platform"/>
            <consortium name="The Broad Institute Genome Sequencing Center for Infectious Disease"/>
            <person name="Wu L."/>
            <person name="Ma J."/>
        </authorList>
    </citation>
    <scope>NUCLEOTIDE SEQUENCE [LARGE SCALE GENOMIC DNA]</scope>
    <source>
        <strain evidence="4">CCUG 56029</strain>
    </source>
</reference>
<protein>
    <submittedName>
        <fullName evidence="3">EamA family transporter</fullName>
    </submittedName>
</protein>
<gene>
    <name evidence="3" type="ORF">ACFSCT_01360</name>
</gene>
<name>A0ABW4R2C9_9RHOB</name>
<comment type="caution">
    <text evidence="3">The sequence shown here is derived from an EMBL/GenBank/DDBJ whole genome shotgun (WGS) entry which is preliminary data.</text>
</comment>
<dbReference type="RefSeq" id="WP_379139511.1">
    <property type="nucleotide sequence ID" value="NZ_JBHUEN010000005.1"/>
</dbReference>
<dbReference type="Gene3D" id="1.10.3730.20">
    <property type="match status" value="1"/>
</dbReference>
<dbReference type="InterPro" id="IPR037185">
    <property type="entry name" value="EmrE-like"/>
</dbReference>
<feature type="transmembrane region" description="Helical" evidence="1">
    <location>
        <begin position="277"/>
        <end position="293"/>
    </location>
</feature>
<feature type="domain" description="EamA" evidence="2">
    <location>
        <begin position="157"/>
        <end position="292"/>
    </location>
</feature>
<dbReference type="PANTHER" id="PTHR22911:SF137">
    <property type="entry name" value="SOLUTE CARRIER FAMILY 35 MEMBER G2-RELATED"/>
    <property type="match status" value="1"/>
</dbReference>
<evidence type="ECO:0000256" key="1">
    <source>
        <dbReference type="SAM" id="Phobius"/>
    </source>
</evidence>
<dbReference type="Pfam" id="PF00892">
    <property type="entry name" value="EamA"/>
    <property type="match status" value="2"/>
</dbReference>
<feature type="transmembrane region" description="Helical" evidence="1">
    <location>
        <begin position="152"/>
        <end position="171"/>
    </location>
</feature>
<accession>A0ABW4R2C9</accession>
<dbReference type="EMBL" id="JBHUEN010000005">
    <property type="protein sequence ID" value="MFD1880360.1"/>
    <property type="molecule type" value="Genomic_DNA"/>
</dbReference>
<dbReference type="Proteomes" id="UP001597213">
    <property type="component" value="Unassembled WGS sequence"/>
</dbReference>
<keyword evidence="4" id="KW-1185">Reference proteome</keyword>
<feature type="transmembrane region" description="Helical" evidence="1">
    <location>
        <begin position="36"/>
        <end position="55"/>
    </location>
</feature>
<dbReference type="SUPFAM" id="SSF103481">
    <property type="entry name" value="Multidrug resistance efflux transporter EmrE"/>
    <property type="match status" value="2"/>
</dbReference>
<feature type="transmembrane region" description="Helical" evidence="1">
    <location>
        <begin position="122"/>
        <end position="140"/>
    </location>
</feature>
<evidence type="ECO:0000313" key="3">
    <source>
        <dbReference type="EMBL" id="MFD1880360.1"/>
    </source>
</evidence>
<keyword evidence="1" id="KW-1133">Transmembrane helix</keyword>